<reference evidence="3 4" key="1">
    <citation type="submission" date="2019-04" db="EMBL/GenBank/DDBJ databases">
        <title>Phreatobacter aquaticus sp. nov.</title>
        <authorList>
            <person name="Choi A."/>
        </authorList>
    </citation>
    <scope>NUCLEOTIDE SEQUENCE [LARGE SCALE GENOMIC DNA]</scope>
    <source>
        <strain evidence="3 4">KCTC 52518</strain>
    </source>
</reference>
<accession>A0A4D7AXC0</accession>
<organism evidence="3 4">
    <name type="scientific">Phreatobacter stygius</name>
    <dbReference type="NCBI Taxonomy" id="1940610"/>
    <lineage>
        <taxon>Bacteria</taxon>
        <taxon>Pseudomonadati</taxon>
        <taxon>Pseudomonadota</taxon>
        <taxon>Alphaproteobacteria</taxon>
        <taxon>Hyphomicrobiales</taxon>
        <taxon>Phreatobacteraceae</taxon>
        <taxon>Phreatobacter</taxon>
    </lineage>
</organism>
<keyword evidence="4" id="KW-1185">Reference proteome</keyword>
<dbReference type="KEGG" id="pstg:E8M01_11270"/>
<dbReference type="OrthoDB" id="9787373at2"/>
<dbReference type="Gene3D" id="2.70.98.70">
    <property type="match status" value="1"/>
</dbReference>
<comment type="subcellular location">
    <subcellularLocation>
        <location evidence="1">Cell envelope</location>
    </subcellularLocation>
</comment>
<dbReference type="Pfam" id="PF07940">
    <property type="entry name" value="Hepar_II_III_C"/>
    <property type="match status" value="1"/>
</dbReference>
<dbReference type="Gene3D" id="1.50.10.100">
    <property type="entry name" value="Chondroitin AC/alginate lyase"/>
    <property type="match status" value="1"/>
</dbReference>
<protein>
    <submittedName>
        <fullName evidence="3">Heparinase</fullName>
    </submittedName>
</protein>
<dbReference type="GO" id="GO:0030313">
    <property type="term" value="C:cell envelope"/>
    <property type="evidence" value="ECO:0007669"/>
    <property type="project" value="UniProtKB-SubCell"/>
</dbReference>
<feature type="domain" description="Heparinase II/III-like C-terminal" evidence="2">
    <location>
        <begin position="351"/>
        <end position="578"/>
    </location>
</feature>
<gene>
    <name evidence="3" type="ORF">E8M01_11270</name>
</gene>
<dbReference type="GO" id="GO:0016829">
    <property type="term" value="F:lyase activity"/>
    <property type="evidence" value="ECO:0007669"/>
    <property type="project" value="InterPro"/>
</dbReference>
<sequence length="600" mass="65341">MSSMRGRRHDGPAMTGRAIRRVWLAKWVGGGRVLVAKTLAWMSEWVIAGRLAAVGYYRRARGWPVGAGMMRIWRGRSQTPRLLLVPQELRTADPVRADEIIAGLHVFAGRTVQAVDPFAATPPSEEWQEALSGFGWLRHLRAAATPEAGAAARQLVEAWLAAQGRDHSVGWQPQITAERLRAWLAASGLLLAGADEMFYRRFARSLWWQVRVLDAQFASLAPGADRLAVLVALVMAGLCLEGEERLLKWASQRLGEELDRQILPDGGHVSRDPGVLVGLVLDLLPLRQLFPARNVTPPAAILTAVDRMMPMIRFFRLGDGTIARFNGMGPTGIDLVTTALVYDESRGTVPGSAPHSGFERLEAGTTVVITDVGAPPPASYSTGAHAGTLSFELSTGRQLVVMNCGVPTVHRASWRKEARKTAAHSTATVADRSSARFVRRGPAEGAMLSGPHVVEVDRRDLTVTATHDGYRRRLGVQVARVMTLAEDGERLDGEDAIEGADQPYALRFHLHPTVQPVPTEQGRSVLLLLPTGEAWVFAADAGVTIEESIALAMPEGPRRTSQLVVEGRSGTTPSVRWTLRRLERPATHVPDSEPEPQLPL</sequence>
<evidence type="ECO:0000313" key="4">
    <source>
        <dbReference type="Proteomes" id="UP000298781"/>
    </source>
</evidence>
<proteinExistence type="predicted"/>
<dbReference type="InterPro" id="IPR008929">
    <property type="entry name" value="Chondroitin_lyas"/>
</dbReference>
<evidence type="ECO:0000313" key="3">
    <source>
        <dbReference type="EMBL" id="QCI64751.1"/>
    </source>
</evidence>
<name>A0A4D7AXC0_9HYPH</name>
<evidence type="ECO:0000256" key="1">
    <source>
        <dbReference type="ARBA" id="ARBA00004196"/>
    </source>
</evidence>
<dbReference type="AlphaFoldDB" id="A0A4D7AXC0"/>
<dbReference type="EMBL" id="CP039690">
    <property type="protein sequence ID" value="QCI64751.1"/>
    <property type="molecule type" value="Genomic_DNA"/>
</dbReference>
<dbReference type="InterPro" id="IPR012480">
    <property type="entry name" value="Hepar_II_III_C"/>
</dbReference>
<evidence type="ECO:0000259" key="2">
    <source>
        <dbReference type="Pfam" id="PF07940"/>
    </source>
</evidence>
<dbReference type="Proteomes" id="UP000298781">
    <property type="component" value="Chromosome"/>
</dbReference>